<gene>
    <name evidence="2" type="ORF">UY25_C0004G0079</name>
</gene>
<dbReference type="EMBL" id="LCPH01000004">
    <property type="protein sequence ID" value="KKU93039.1"/>
    <property type="molecule type" value="Genomic_DNA"/>
</dbReference>
<organism evidence="2 3">
    <name type="scientific">Candidatus Yanofskybacteria bacterium GW2011_GWC1_48_11</name>
    <dbReference type="NCBI Taxonomy" id="1619027"/>
    <lineage>
        <taxon>Bacteria</taxon>
        <taxon>Candidatus Yanofskyibacteriota</taxon>
    </lineage>
</organism>
<sequence>MRLTLNDPETNWKFVGIVLVVGLATAGWILFYL</sequence>
<proteinExistence type="predicted"/>
<protein>
    <submittedName>
        <fullName evidence="2">Uncharacterized protein</fullName>
    </submittedName>
</protein>
<evidence type="ECO:0000313" key="3">
    <source>
        <dbReference type="Proteomes" id="UP000034462"/>
    </source>
</evidence>
<keyword evidence="1" id="KW-1133">Transmembrane helix</keyword>
<keyword evidence="1" id="KW-0812">Transmembrane</keyword>
<evidence type="ECO:0000256" key="1">
    <source>
        <dbReference type="SAM" id="Phobius"/>
    </source>
</evidence>
<comment type="caution">
    <text evidence="2">The sequence shown here is derived from an EMBL/GenBank/DDBJ whole genome shotgun (WGS) entry which is preliminary data.</text>
</comment>
<dbReference type="Proteomes" id="UP000034462">
    <property type="component" value="Unassembled WGS sequence"/>
</dbReference>
<dbReference type="AlphaFoldDB" id="A0A837IPL2"/>
<reference evidence="2 3" key="1">
    <citation type="journal article" date="2015" name="Nature">
        <title>rRNA introns, odd ribosomes, and small enigmatic genomes across a large radiation of phyla.</title>
        <authorList>
            <person name="Brown C.T."/>
            <person name="Hug L.A."/>
            <person name="Thomas B.C."/>
            <person name="Sharon I."/>
            <person name="Castelle C.J."/>
            <person name="Singh A."/>
            <person name="Wilkins M.J."/>
            <person name="Williams K.H."/>
            <person name="Banfield J.F."/>
        </authorList>
    </citation>
    <scope>NUCLEOTIDE SEQUENCE [LARGE SCALE GENOMIC DNA]</scope>
</reference>
<feature type="transmembrane region" description="Helical" evidence="1">
    <location>
        <begin position="12"/>
        <end position="32"/>
    </location>
</feature>
<accession>A0A837IPL2</accession>
<evidence type="ECO:0000313" key="2">
    <source>
        <dbReference type="EMBL" id="KKU93039.1"/>
    </source>
</evidence>
<keyword evidence="1" id="KW-0472">Membrane</keyword>
<name>A0A837IPL2_9BACT</name>